<accession>A0A919RZG8</accession>
<dbReference type="InterPro" id="IPR050707">
    <property type="entry name" value="HTH_MetabolicPath_Reg"/>
</dbReference>
<dbReference type="Gene3D" id="1.10.10.10">
    <property type="entry name" value="Winged helix-like DNA-binding domain superfamily/Winged helix DNA-binding domain"/>
    <property type="match status" value="1"/>
</dbReference>
<dbReference type="InterPro" id="IPR014757">
    <property type="entry name" value="Tscrpt_reg_IclR_C"/>
</dbReference>
<feature type="domain" description="HTH iclR-type" evidence="6">
    <location>
        <begin position="5"/>
        <end position="67"/>
    </location>
</feature>
<evidence type="ECO:0000256" key="1">
    <source>
        <dbReference type="ARBA" id="ARBA00023015"/>
    </source>
</evidence>
<evidence type="ECO:0000256" key="5">
    <source>
        <dbReference type="ARBA" id="ARBA00070406"/>
    </source>
</evidence>
<dbReference type="PANTHER" id="PTHR30136">
    <property type="entry name" value="HELIX-TURN-HELIX TRANSCRIPTIONAL REGULATOR, ICLR FAMILY"/>
    <property type="match status" value="1"/>
</dbReference>
<dbReference type="InterPro" id="IPR005471">
    <property type="entry name" value="Tscrpt_reg_IclR_N"/>
</dbReference>
<keyword evidence="2" id="KW-0238">DNA-binding</keyword>
<keyword evidence="1" id="KW-0805">Transcription regulation</keyword>
<protein>
    <recommendedName>
        <fullName evidence="5">Glycerol operon regulatory protein</fullName>
    </recommendedName>
</protein>
<evidence type="ECO:0000259" key="7">
    <source>
        <dbReference type="PROSITE" id="PS51078"/>
    </source>
</evidence>
<dbReference type="AlphaFoldDB" id="A0A919RZG8"/>
<dbReference type="PROSITE" id="PS51078">
    <property type="entry name" value="ICLR_ED"/>
    <property type="match status" value="1"/>
</dbReference>
<keyword evidence="9" id="KW-1185">Reference proteome</keyword>
<dbReference type="InterPro" id="IPR036388">
    <property type="entry name" value="WH-like_DNA-bd_sf"/>
</dbReference>
<dbReference type="Pfam" id="PF01614">
    <property type="entry name" value="IclR_C"/>
    <property type="match status" value="1"/>
</dbReference>
<name>A0A919RZG8_9CLOT</name>
<dbReference type="FunFam" id="1.10.10.10:FF:000056">
    <property type="entry name" value="IclR family transcriptional regulator"/>
    <property type="match status" value="1"/>
</dbReference>
<dbReference type="PROSITE" id="PS51077">
    <property type="entry name" value="HTH_ICLR"/>
    <property type="match status" value="1"/>
</dbReference>
<evidence type="ECO:0000256" key="4">
    <source>
        <dbReference type="ARBA" id="ARBA00058938"/>
    </source>
</evidence>
<evidence type="ECO:0000256" key="2">
    <source>
        <dbReference type="ARBA" id="ARBA00023125"/>
    </source>
</evidence>
<dbReference type="PANTHER" id="PTHR30136:SF24">
    <property type="entry name" value="HTH-TYPE TRANSCRIPTIONAL REPRESSOR ALLR"/>
    <property type="match status" value="1"/>
</dbReference>
<dbReference type="Gene3D" id="3.30.450.40">
    <property type="match status" value="1"/>
</dbReference>
<dbReference type="Proteomes" id="UP000679179">
    <property type="component" value="Unassembled WGS sequence"/>
</dbReference>
<sequence length="254" mass="28829">MQEVVQSVDRSLSILEVLSEYEDGLGITEISEKVGLHKSTIHRLLATLIYKGYVEQSSTTNKYKLTLKLFELGSKKVEKLNVVTVSRPFLHELMEKTNEVVHLVVREGNEIVYVSKVESENTIRMHSRIGRRAAVCCTAVGKSMLSHMSDEEVEEIWNTSEIKQLTQYTITDLNEFKEHLKLVRERGYAVDEQENELGVRCIGTSVFNYKEEVCGAISVSGPIISFTEDKIEAYAQLLKEYANKISKELGYKGI</sequence>
<dbReference type="Pfam" id="PF09339">
    <property type="entry name" value="HTH_IclR"/>
    <property type="match status" value="1"/>
</dbReference>
<keyword evidence="3" id="KW-0804">Transcription</keyword>
<dbReference type="EMBL" id="BOPZ01000017">
    <property type="protein sequence ID" value="GIM29405.1"/>
    <property type="molecule type" value="Genomic_DNA"/>
</dbReference>
<organism evidence="8 9">
    <name type="scientific">Clostridium polyendosporum</name>
    <dbReference type="NCBI Taxonomy" id="69208"/>
    <lineage>
        <taxon>Bacteria</taxon>
        <taxon>Bacillati</taxon>
        <taxon>Bacillota</taxon>
        <taxon>Clostridia</taxon>
        <taxon>Eubacteriales</taxon>
        <taxon>Clostridiaceae</taxon>
        <taxon>Clostridium</taxon>
    </lineage>
</organism>
<dbReference type="SMART" id="SM00346">
    <property type="entry name" value="HTH_ICLR"/>
    <property type="match status" value="1"/>
</dbReference>
<dbReference type="SUPFAM" id="SSF46785">
    <property type="entry name" value="Winged helix' DNA-binding domain"/>
    <property type="match status" value="1"/>
</dbReference>
<dbReference type="GO" id="GO:0003700">
    <property type="term" value="F:DNA-binding transcription factor activity"/>
    <property type="evidence" value="ECO:0007669"/>
    <property type="project" value="TreeGrafter"/>
</dbReference>
<gene>
    <name evidence="8" type="ORF">CPJCM30710_20710</name>
</gene>
<dbReference type="GO" id="GO:0045892">
    <property type="term" value="P:negative regulation of DNA-templated transcription"/>
    <property type="evidence" value="ECO:0007669"/>
    <property type="project" value="TreeGrafter"/>
</dbReference>
<comment type="caution">
    <text evidence="8">The sequence shown here is derived from an EMBL/GenBank/DDBJ whole genome shotgun (WGS) entry which is preliminary data.</text>
</comment>
<dbReference type="InterPro" id="IPR029016">
    <property type="entry name" value="GAF-like_dom_sf"/>
</dbReference>
<reference evidence="8" key="1">
    <citation type="submission" date="2021-03" db="EMBL/GenBank/DDBJ databases">
        <title>Taxonomic study of Clostridium polyendosporum from meadow-gley soil under rice.</title>
        <authorList>
            <person name="Kobayashi H."/>
            <person name="Tanizawa Y."/>
            <person name="Yagura M."/>
        </authorList>
    </citation>
    <scope>NUCLEOTIDE SEQUENCE</scope>
    <source>
        <strain evidence="8">JCM 30710</strain>
    </source>
</reference>
<evidence type="ECO:0000259" key="6">
    <source>
        <dbReference type="PROSITE" id="PS51077"/>
    </source>
</evidence>
<evidence type="ECO:0000256" key="3">
    <source>
        <dbReference type="ARBA" id="ARBA00023163"/>
    </source>
</evidence>
<proteinExistence type="predicted"/>
<feature type="domain" description="IclR-ED" evidence="7">
    <location>
        <begin position="68"/>
        <end position="251"/>
    </location>
</feature>
<comment type="function">
    <text evidence="4">May be an activator protein for the gylABX operon.</text>
</comment>
<dbReference type="RefSeq" id="WP_212904105.1">
    <property type="nucleotide sequence ID" value="NZ_BOPZ01000017.1"/>
</dbReference>
<evidence type="ECO:0000313" key="9">
    <source>
        <dbReference type="Proteomes" id="UP000679179"/>
    </source>
</evidence>
<dbReference type="InterPro" id="IPR036390">
    <property type="entry name" value="WH_DNA-bd_sf"/>
</dbReference>
<dbReference type="GO" id="GO:0003677">
    <property type="term" value="F:DNA binding"/>
    <property type="evidence" value="ECO:0007669"/>
    <property type="project" value="UniProtKB-KW"/>
</dbReference>
<dbReference type="SUPFAM" id="SSF55781">
    <property type="entry name" value="GAF domain-like"/>
    <property type="match status" value="1"/>
</dbReference>
<evidence type="ECO:0000313" key="8">
    <source>
        <dbReference type="EMBL" id="GIM29405.1"/>
    </source>
</evidence>